<dbReference type="HOGENOM" id="CLU_023866_2_0_1"/>
<keyword evidence="2" id="KW-0812">Transmembrane</keyword>
<evidence type="ECO:0000256" key="1">
    <source>
        <dbReference type="SAM" id="MobiDB-lite"/>
    </source>
</evidence>
<protein>
    <recommendedName>
        <fullName evidence="5">DUF676 domain-containing protein</fullName>
    </recommendedName>
</protein>
<feature type="region of interest" description="Disordered" evidence="1">
    <location>
        <begin position="328"/>
        <end position="390"/>
    </location>
</feature>
<dbReference type="AlphaFoldDB" id="A0A0D2G3Q7"/>
<feature type="transmembrane region" description="Helical" evidence="2">
    <location>
        <begin position="61"/>
        <end position="79"/>
    </location>
</feature>
<accession>A0A0D2G3Q7</accession>
<gene>
    <name evidence="3" type="ORF">PV04_06006</name>
</gene>
<evidence type="ECO:0000313" key="4">
    <source>
        <dbReference type="Proteomes" id="UP000054266"/>
    </source>
</evidence>
<feature type="compositionally biased region" description="Polar residues" evidence="1">
    <location>
        <begin position="371"/>
        <end position="387"/>
    </location>
</feature>
<dbReference type="PANTHER" id="PTHR42044:SF2">
    <property type="entry name" value="DUF676 DOMAIN-CONTAINING PROTEIN"/>
    <property type="match status" value="1"/>
</dbReference>
<dbReference type="STRING" id="5601.A0A0D2G3Q7"/>
<reference evidence="3 4" key="1">
    <citation type="submission" date="2015-01" db="EMBL/GenBank/DDBJ databases">
        <title>The Genome Sequence of Capronia semiimmersa CBS27337.</title>
        <authorList>
            <consortium name="The Broad Institute Genomics Platform"/>
            <person name="Cuomo C."/>
            <person name="de Hoog S."/>
            <person name="Gorbushina A."/>
            <person name="Stielow B."/>
            <person name="Teixiera M."/>
            <person name="Abouelleil A."/>
            <person name="Chapman S.B."/>
            <person name="Priest M."/>
            <person name="Young S.K."/>
            <person name="Wortman J."/>
            <person name="Nusbaum C."/>
            <person name="Birren B."/>
        </authorList>
    </citation>
    <scope>NUCLEOTIDE SEQUENCE [LARGE SCALE GENOMIC DNA]</scope>
    <source>
        <strain evidence="3 4">CBS 27337</strain>
    </source>
</reference>
<feature type="transmembrane region" description="Helical" evidence="2">
    <location>
        <begin position="20"/>
        <end position="41"/>
    </location>
</feature>
<sequence length="503" mass="55806">MASKPLPYTSNPLLLMFNDLLLFLQITFTWPITAGLLSTVIPLLPARSGALDELAITGPNLWALFQHLVLIIAQIAFLLSLIPLAILILPVFYFLYITGFVVGNQWVTGLLNGPRQQALFQSHPDCVEGHWPKHDNEKWVFINGVAVGSHWLQSNLDLLAMTFRRPVFGIHNQTRGIIFDVLECIIQRDLSFATTDIRTAYARLLEILADDKIHKVVLLLHSQGGIEGGLVLDWLYDTVTAEQLRKLEIYTFGNAANHWNAPVISSSAPDHRAATANSGGVNGDRVTGQRIVQHIEHYANEGDYVAKFGILHFRADQARLQNAFLDGIVPPTPQPPGPDAAGTTVKVQAKTESKSKPGATASTSPPPPRIKTSSIPRTQTWTTSPQTPMERRDLQHAEENNRFFGRLFKRASSGHMLNQHYLDNMFEMEGVDPRDRSKGRVRPGNAFMDQTVDMAVFDHWDTVQAVQDAQSGGRDEGANGVAGTQIKQLSRLWEYCNGGSPRD</sequence>
<evidence type="ECO:0008006" key="5">
    <source>
        <dbReference type="Google" id="ProtNLM"/>
    </source>
</evidence>
<name>A0A0D2G3Q7_9EURO</name>
<dbReference type="EMBL" id="KN846959">
    <property type="protein sequence ID" value="KIW66699.1"/>
    <property type="molecule type" value="Genomic_DNA"/>
</dbReference>
<keyword evidence="2" id="KW-0472">Membrane</keyword>
<keyword evidence="4" id="KW-1185">Reference proteome</keyword>
<feature type="transmembrane region" description="Helical" evidence="2">
    <location>
        <begin position="86"/>
        <end position="107"/>
    </location>
</feature>
<evidence type="ECO:0000313" key="3">
    <source>
        <dbReference type="EMBL" id="KIW66699.1"/>
    </source>
</evidence>
<keyword evidence="2" id="KW-1133">Transmembrane helix</keyword>
<organism evidence="3 4">
    <name type="scientific">Phialophora macrospora</name>
    <dbReference type="NCBI Taxonomy" id="1851006"/>
    <lineage>
        <taxon>Eukaryota</taxon>
        <taxon>Fungi</taxon>
        <taxon>Dikarya</taxon>
        <taxon>Ascomycota</taxon>
        <taxon>Pezizomycotina</taxon>
        <taxon>Eurotiomycetes</taxon>
        <taxon>Chaetothyriomycetidae</taxon>
        <taxon>Chaetothyriales</taxon>
        <taxon>Herpotrichiellaceae</taxon>
        <taxon>Phialophora</taxon>
    </lineage>
</organism>
<dbReference type="PANTHER" id="PTHR42044">
    <property type="entry name" value="DUF676 DOMAIN-CONTAINING PROTEIN-RELATED"/>
    <property type="match status" value="1"/>
</dbReference>
<dbReference type="Proteomes" id="UP000054266">
    <property type="component" value="Unassembled WGS sequence"/>
</dbReference>
<evidence type="ECO:0000256" key="2">
    <source>
        <dbReference type="SAM" id="Phobius"/>
    </source>
</evidence>
<proteinExistence type="predicted"/>